<gene>
    <name evidence="2" type="ORF">DILT_LOCUS12593</name>
</gene>
<name>A0A3P7P9K6_DIBLA</name>
<dbReference type="PROSITE" id="PS51391">
    <property type="entry name" value="CID"/>
    <property type="match status" value="1"/>
</dbReference>
<dbReference type="OrthoDB" id="10069473at2759"/>
<keyword evidence="3" id="KW-1185">Reference proteome</keyword>
<dbReference type="Proteomes" id="UP000281553">
    <property type="component" value="Unassembled WGS sequence"/>
</dbReference>
<sequence length="216" mass="24388">MALLYVVNEILLKCSSYGAPEVKTYFQEPLLEAIRYLRPGLLIKKVKKLVTMWADQKVYEPKLMHQLLRSILNLDQKTGALKENSTEQEDAVSIKDFAQLRKLKHIEEVNPPLTESDLTPSCLKYPIDEVLGRVKSKEEGRSLSCQISSCSDRLASVLQGLEKKLAAQEEVFEILGKAELFYSIQQKEAAIVANVSTRDFDGAFSLEPRKAPNFLV</sequence>
<evidence type="ECO:0000259" key="1">
    <source>
        <dbReference type="PROSITE" id="PS51391"/>
    </source>
</evidence>
<dbReference type="Pfam" id="PF04818">
    <property type="entry name" value="CID"/>
    <property type="match status" value="1"/>
</dbReference>
<evidence type="ECO:0000313" key="2">
    <source>
        <dbReference type="EMBL" id="VDN16762.1"/>
    </source>
</evidence>
<reference evidence="2 3" key="1">
    <citation type="submission" date="2018-11" db="EMBL/GenBank/DDBJ databases">
        <authorList>
            <consortium name="Pathogen Informatics"/>
        </authorList>
    </citation>
    <scope>NUCLEOTIDE SEQUENCE [LARGE SCALE GENOMIC DNA]</scope>
</reference>
<feature type="domain" description="CID" evidence="1">
    <location>
        <begin position="1"/>
        <end position="75"/>
    </location>
</feature>
<dbReference type="InterPro" id="IPR006569">
    <property type="entry name" value="CID_dom"/>
</dbReference>
<dbReference type="EMBL" id="UYRU01066993">
    <property type="protein sequence ID" value="VDN16762.1"/>
    <property type="molecule type" value="Genomic_DNA"/>
</dbReference>
<protein>
    <recommendedName>
        <fullName evidence="1">CID domain-containing protein</fullName>
    </recommendedName>
</protein>
<proteinExistence type="predicted"/>
<evidence type="ECO:0000313" key="3">
    <source>
        <dbReference type="Proteomes" id="UP000281553"/>
    </source>
</evidence>
<organism evidence="2 3">
    <name type="scientific">Dibothriocephalus latus</name>
    <name type="common">Fish tapeworm</name>
    <name type="synonym">Diphyllobothrium latum</name>
    <dbReference type="NCBI Taxonomy" id="60516"/>
    <lineage>
        <taxon>Eukaryota</taxon>
        <taxon>Metazoa</taxon>
        <taxon>Spiralia</taxon>
        <taxon>Lophotrochozoa</taxon>
        <taxon>Platyhelminthes</taxon>
        <taxon>Cestoda</taxon>
        <taxon>Eucestoda</taxon>
        <taxon>Diphyllobothriidea</taxon>
        <taxon>Diphyllobothriidae</taxon>
        <taxon>Dibothriocephalus</taxon>
    </lineage>
</organism>
<dbReference type="InterPro" id="IPR008942">
    <property type="entry name" value="ENTH_VHS"/>
</dbReference>
<dbReference type="Gene3D" id="1.25.40.90">
    <property type="match status" value="1"/>
</dbReference>
<accession>A0A3P7P9K6</accession>
<dbReference type="AlphaFoldDB" id="A0A3P7P9K6"/>